<dbReference type="SUPFAM" id="SSF103190">
    <property type="entry name" value="Sensory domain-like"/>
    <property type="match status" value="1"/>
</dbReference>
<protein>
    <submittedName>
        <fullName evidence="7">Methyl-accepting chemotaxis protein</fullName>
    </submittedName>
</protein>
<feature type="transmembrane region" description="Helical" evidence="4">
    <location>
        <begin position="198"/>
        <end position="217"/>
    </location>
</feature>
<gene>
    <name evidence="7" type="ORF">OW763_07495</name>
</gene>
<dbReference type="RefSeq" id="WP_268040469.1">
    <property type="nucleotide sequence ID" value="NZ_JAPQER010000002.1"/>
</dbReference>
<feature type="transmembrane region" description="Helical" evidence="4">
    <location>
        <begin position="6"/>
        <end position="29"/>
    </location>
</feature>
<comment type="similarity">
    <text evidence="2">Belongs to the methyl-accepting chemotaxis (MCP) protein family.</text>
</comment>
<evidence type="ECO:0000259" key="5">
    <source>
        <dbReference type="PROSITE" id="PS50111"/>
    </source>
</evidence>
<dbReference type="Pfam" id="PF00015">
    <property type="entry name" value="MCPsignal"/>
    <property type="match status" value="1"/>
</dbReference>
<sequence>MMKSIKTKLIIYFCALLILIISTISFLDYSKGLNGMKMLQNELLTEKLRGDISSSTYYFQQYFGNVYYKNGQLIDENGKNIESRNEMVDAVLDSMGNVATIFSKNGDDFKRIATNIMTEDGERAIGTFLGKESLAYKDVTQGKEYIGKADILGKPYMTVYKPLLDKDKDVIGILFIGVPSEKSNQFIEKHISQLRNRLVVISTAGLILAIFVAYIIARTITHAIVDTTNYAKQMAELDIRKDIPDKFLKKKDEIGQLALAFKNLTQALKNVIKDISKASQQVAASSEELTATCQQSSTASQEVARTIGEIANGSNEQAKDIEKAVANINELGVLIDDGQDKLKELNQSADKVTQLKEEGIKNIEDLVEKTKINQNASQQINDVIVNSNKSAEKIYQSSEMIKNIAEQTNLLALNAAIESARAGEAGKGFAVVADEIRKLAEQSNQFTEEISKTINDLKSKTENAVITMQQMTTIVNEQTESVKETENKFEGIAQAIEKTRKAIDTLNESEKMMANKKDNIISSIENLSAISEENAAATEEVSASVEEQTASMEQISNASESLAELAEEMNIIIAQFKY</sequence>
<accession>A0ABT4CYZ3</accession>
<dbReference type="SMART" id="SM00283">
    <property type="entry name" value="MA"/>
    <property type="match status" value="1"/>
</dbReference>
<dbReference type="PROSITE" id="PS50111">
    <property type="entry name" value="CHEMOTAXIS_TRANSDUC_2"/>
    <property type="match status" value="1"/>
</dbReference>
<evidence type="ECO:0000256" key="1">
    <source>
        <dbReference type="ARBA" id="ARBA00023224"/>
    </source>
</evidence>
<dbReference type="Gene3D" id="1.10.287.950">
    <property type="entry name" value="Methyl-accepting chemotaxis protein"/>
    <property type="match status" value="1"/>
</dbReference>
<evidence type="ECO:0000259" key="6">
    <source>
        <dbReference type="PROSITE" id="PS50885"/>
    </source>
</evidence>
<dbReference type="EMBL" id="JAPQER010000002">
    <property type="protein sequence ID" value="MCY6484198.1"/>
    <property type="molecule type" value="Genomic_DNA"/>
</dbReference>
<proteinExistence type="inferred from homology"/>
<dbReference type="PANTHER" id="PTHR32089:SF112">
    <property type="entry name" value="LYSOZYME-LIKE PROTEIN-RELATED"/>
    <property type="match status" value="1"/>
</dbReference>
<keyword evidence="4" id="KW-1133">Transmembrane helix</keyword>
<dbReference type="PROSITE" id="PS50885">
    <property type="entry name" value="HAMP"/>
    <property type="match status" value="1"/>
</dbReference>
<keyword evidence="8" id="KW-1185">Reference proteome</keyword>
<reference evidence="7" key="1">
    <citation type="submission" date="2022-12" db="EMBL/GenBank/DDBJ databases">
        <authorList>
            <person name="Wang J."/>
        </authorList>
    </citation>
    <scope>NUCLEOTIDE SEQUENCE</scope>
    <source>
        <strain evidence="7">HY-45-18</strain>
    </source>
</reference>
<feature type="domain" description="Methyl-accepting transducer" evidence="5">
    <location>
        <begin position="292"/>
        <end position="549"/>
    </location>
</feature>
<keyword evidence="1 3" id="KW-0807">Transducer</keyword>
<keyword evidence="4" id="KW-0472">Membrane</keyword>
<evidence type="ECO:0000313" key="8">
    <source>
        <dbReference type="Proteomes" id="UP001078443"/>
    </source>
</evidence>
<keyword evidence="4" id="KW-0812">Transmembrane</keyword>
<dbReference type="InterPro" id="IPR003660">
    <property type="entry name" value="HAMP_dom"/>
</dbReference>
<evidence type="ECO:0000256" key="2">
    <source>
        <dbReference type="ARBA" id="ARBA00029447"/>
    </source>
</evidence>
<comment type="caution">
    <text evidence="7">The sequence shown here is derived from an EMBL/GenBank/DDBJ whole genome shotgun (WGS) entry which is preliminary data.</text>
</comment>
<evidence type="ECO:0000256" key="4">
    <source>
        <dbReference type="SAM" id="Phobius"/>
    </source>
</evidence>
<evidence type="ECO:0000313" key="7">
    <source>
        <dbReference type="EMBL" id="MCY6484198.1"/>
    </source>
</evidence>
<dbReference type="InterPro" id="IPR004089">
    <property type="entry name" value="MCPsignal_dom"/>
</dbReference>
<dbReference type="SUPFAM" id="SSF58104">
    <property type="entry name" value="Methyl-accepting chemotaxis protein (MCP) signaling domain"/>
    <property type="match status" value="1"/>
</dbReference>
<feature type="domain" description="HAMP" evidence="6">
    <location>
        <begin position="218"/>
        <end position="273"/>
    </location>
</feature>
<dbReference type="SMART" id="SM00304">
    <property type="entry name" value="HAMP"/>
    <property type="match status" value="1"/>
</dbReference>
<dbReference type="Proteomes" id="UP001078443">
    <property type="component" value="Unassembled WGS sequence"/>
</dbReference>
<dbReference type="InterPro" id="IPR029151">
    <property type="entry name" value="Sensor-like_sf"/>
</dbReference>
<name>A0ABT4CYZ3_9CLOT</name>
<dbReference type="Pfam" id="PF17201">
    <property type="entry name" value="Cache_3-Cache_2"/>
    <property type="match status" value="1"/>
</dbReference>
<organism evidence="7 8">
    <name type="scientific">Clostridium aestuarii</name>
    <dbReference type="NCBI Taxonomy" id="338193"/>
    <lineage>
        <taxon>Bacteria</taxon>
        <taxon>Bacillati</taxon>
        <taxon>Bacillota</taxon>
        <taxon>Clostridia</taxon>
        <taxon>Eubacteriales</taxon>
        <taxon>Clostridiaceae</taxon>
        <taxon>Clostridium</taxon>
    </lineage>
</organism>
<dbReference type="InterPro" id="IPR033462">
    <property type="entry name" value="Cache_3-Cache_2"/>
</dbReference>
<evidence type="ECO:0000256" key="3">
    <source>
        <dbReference type="PROSITE-ProRule" id="PRU00284"/>
    </source>
</evidence>
<dbReference type="CDD" id="cd06225">
    <property type="entry name" value="HAMP"/>
    <property type="match status" value="1"/>
</dbReference>
<dbReference type="PANTHER" id="PTHR32089">
    <property type="entry name" value="METHYL-ACCEPTING CHEMOTAXIS PROTEIN MCPB"/>
    <property type="match status" value="1"/>
</dbReference>